<dbReference type="PANTHER" id="PTHR30204">
    <property type="entry name" value="REDOX-CYCLING DRUG-SENSING TRANSCRIPTIONAL ACTIVATOR SOXR"/>
    <property type="match status" value="1"/>
</dbReference>
<protein>
    <submittedName>
        <fullName evidence="3">MerR family transcriptional regulator</fullName>
    </submittedName>
</protein>
<keyword evidence="4" id="KW-1185">Reference proteome</keyword>
<name>A0ABP5RLQ3_9ACTN</name>
<evidence type="ECO:0000313" key="3">
    <source>
        <dbReference type="EMBL" id="GAA2266576.1"/>
    </source>
</evidence>
<dbReference type="SMART" id="SM00422">
    <property type="entry name" value="HTH_MERR"/>
    <property type="match status" value="1"/>
</dbReference>
<gene>
    <name evidence="3" type="ORF">GCM10010430_59520</name>
</gene>
<dbReference type="InterPro" id="IPR009061">
    <property type="entry name" value="DNA-bd_dom_put_sf"/>
</dbReference>
<dbReference type="PRINTS" id="PR00040">
    <property type="entry name" value="HTHMERR"/>
</dbReference>
<dbReference type="RefSeq" id="WP_344639609.1">
    <property type="nucleotide sequence ID" value="NZ_BAAATR010000033.1"/>
</dbReference>
<comment type="caution">
    <text evidence="3">The sequence shown here is derived from an EMBL/GenBank/DDBJ whole genome shotgun (WGS) entry which is preliminary data.</text>
</comment>
<dbReference type="Proteomes" id="UP001500305">
    <property type="component" value="Unassembled WGS sequence"/>
</dbReference>
<dbReference type="PANTHER" id="PTHR30204:SF98">
    <property type="entry name" value="HTH-TYPE TRANSCRIPTIONAL REGULATOR ADHR"/>
    <property type="match status" value="1"/>
</dbReference>
<dbReference type="PROSITE" id="PS50937">
    <property type="entry name" value="HTH_MERR_2"/>
    <property type="match status" value="1"/>
</dbReference>
<dbReference type="Gene3D" id="1.10.1660.10">
    <property type="match status" value="1"/>
</dbReference>
<evidence type="ECO:0000313" key="4">
    <source>
        <dbReference type="Proteomes" id="UP001500305"/>
    </source>
</evidence>
<sequence length="213" mass="23846">MRLADLSERSQVSIATIKYYLREGLLPPGRRVNATQAEYDESHLRRLRLVRAMVQVGRIPVATVREVLAQVDDDSLGPTIRLGAALWALPRATEPEQDDPAVITARQEVDRMLTRLGWTLAVEIGPLSPVYRELVASVASLNRLGYPLDADDLAPYARQMEHTAIHDLDRMERFPTAVEQVEAAVASAVLFEPVLLSLRRLAQEQEATRRFGL</sequence>
<dbReference type="Pfam" id="PF13411">
    <property type="entry name" value="MerR_1"/>
    <property type="match status" value="1"/>
</dbReference>
<dbReference type="EMBL" id="BAAATR010000033">
    <property type="protein sequence ID" value="GAA2266576.1"/>
    <property type="molecule type" value="Genomic_DNA"/>
</dbReference>
<proteinExistence type="predicted"/>
<dbReference type="InterPro" id="IPR047057">
    <property type="entry name" value="MerR_fam"/>
</dbReference>
<keyword evidence="1" id="KW-0238">DNA-binding</keyword>
<reference evidence="4" key="1">
    <citation type="journal article" date="2019" name="Int. J. Syst. Evol. Microbiol.">
        <title>The Global Catalogue of Microorganisms (GCM) 10K type strain sequencing project: providing services to taxonomists for standard genome sequencing and annotation.</title>
        <authorList>
            <consortium name="The Broad Institute Genomics Platform"/>
            <consortium name="The Broad Institute Genome Sequencing Center for Infectious Disease"/>
            <person name="Wu L."/>
            <person name="Ma J."/>
        </authorList>
    </citation>
    <scope>NUCLEOTIDE SEQUENCE [LARGE SCALE GENOMIC DNA]</scope>
    <source>
        <strain evidence="4">JCM 7356</strain>
    </source>
</reference>
<evidence type="ECO:0000256" key="1">
    <source>
        <dbReference type="ARBA" id="ARBA00023125"/>
    </source>
</evidence>
<organism evidence="3 4">
    <name type="scientific">Kitasatospora cystarginea</name>
    <dbReference type="NCBI Taxonomy" id="58350"/>
    <lineage>
        <taxon>Bacteria</taxon>
        <taxon>Bacillati</taxon>
        <taxon>Actinomycetota</taxon>
        <taxon>Actinomycetes</taxon>
        <taxon>Kitasatosporales</taxon>
        <taxon>Streptomycetaceae</taxon>
        <taxon>Kitasatospora</taxon>
    </lineage>
</organism>
<feature type="domain" description="HTH merR-type" evidence="2">
    <location>
        <begin position="1"/>
        <end position="70"/>
    </location>
</feature>
<dbReference type="CDD" id="cd04780">
    <property type="entry name" value="HTH_MerR-like_sg5"/>
    <property type="match status" value="1"/>
</dbReference>
<accession>A0ABP5RLQ3</accession>
<dbReference type="SUPFAM" id="SSF46955">
    <property type="entry name" value="Putative DNA-binding domain"/>
    <property type="match status" value="1"/>
</dbReference>
<evidence type="ECO:0000259" key="2">
    <source>
        <dbReference type="PROSITE" id="PS50937"/>
    </source>
</evidence>
<dbReference type="InterPro" id="IPR000551">
    <property type="entry name" value="MerR-type_HTH_dom"/>
</dbReference>